<protein>
    <recommendedName>
        <fullName evidence="3">Secreted protein</fullName>
    </recommendedName>
</protein>
<dbReference type="Proteomes" id="UP000616779">
    <property type="component" value="Unassembled WGS sequence"/>
</dbReference>
<gene>
    <name evidence="1" type="ORF">GC098_20100</name>
</gene>
<accession>A0ABX1XZB3</accession>
<evidence type="ECO:0000313" key="2">
    <source>
        <dbReference type="Proteomes" id="UP000616779"/>
    </source>
</evidence>
<evidence type="ECO:0000313" key="1">
    <source>
        <dbReference type="EMBL" id="NOU73694.1"/>
    </source>
</evidence>
<dbReference type="EMBL" id="WHOA01000132">
    <property type="protein sequence ID" value="NOU73694.1"/>
    <property type="molecule type" value="Genomic_DNA"/>
</dbReference>
<proteinExistence type="predicted"/>
<dbReference type="RefSeq" id="WP_171645106.1">
    <property type="nucleotide sequence ID" value="NZ_WHOA01000132.1"/>
</dbReference>
<evidence type="ECO:0008006" key="3">
    <source>
        <dbReference type="Google" id="ProtNLM"/>
    </source>
</evidence>
<comment type="caution">
    <text evidence="1">The sequence shown here is derived from an EMBL/GenBank/DDBJ whole genome shotgun (WGS) entry which is preliminary data.</text>
</comment>
<organism evidence="1 2">
    <name type="scientific">Paenibacillus phytorum</name>
    <dbReference type="NCBI Taxonomy" id="2654977"/>
    <lineage>
        <taxon>Bacteria</taxon>
        <taxon>Bacillati</taxon>
        <taxon>Bacillota</taxon>
        <taxon>Bacilli</taxon>
        <taxon>Bacillales</taxon>
        <taxon>Paenibacillaceae</taxon>
        <taxon>Paenibacillus</taxon>
    </lineage>
</organism>
<keyword evidence="2" id="KW-1185">Reference proteome</keyword>
<sequence length="135" mass="14975">MIVMKGMRFMLKKIKSLIFICLITAMIFPFGGVGIMSASAEVLPPLTSIVIDDGNAGYTASGTWRVSTGVKGYNNSSTRYTDTVNDTITWNPRLEAGKARISFYKLNWPDKADTNVKIEIVHNGTTDIRFLGYEQ</sequence>
<reference evidence="1 2" key="1">
    <citation type="submission" date="2019-10" db="EMBL/GenBank/DDBJ databases">
        <title>Description of Paenibacillus terrestris sp. nov.</title>
        <authorList>
            <person name="Carlier A."/>
            <person name="Qi S."/>
        </authorList>
    </citation>
    <scope>NUCLEOTIDE SEQUENCE [LARGE SCALE GENOMIC DNA]</scope>
    <source>
        <strain evidence="1 2">LMG 31458</strain>
    </source>
</reference>
<name>A0ABX1XZB3_9BACL</name>